<gene>
    <name evidence="2" type="ORF">CVLEPA_LOCUS12988</name>
</gene>
<keyword evidence="1" id="KW-0812">Transmembrane</keyword>
<comment type="caution">
    <text evidence="2">The sequence shown here is derived from an EMBL/GenBank/DDBJ whole genome shotgun (WGS) entry which is preliminary data.</text>
</comment>
<protein>
    <submittedName>
        <fullName evidence="2">Uncharacterized protein</fullName>
    </submittedName>
</protein>
<name>A0ABP0FUW6_CLALP</name>
<evidence type="ECO:0000313" key="2">
    <source>
        <dbReference type="EMBL" id="CAK8682309.1"/>
    </source>
</evidence>
<evidence type="ECO:0000256" key="1">
    <source>
        <dbReference type="SAM" id="Phobius"/>
    </source>
</evidence>
<keyword evidence="1" id="KW-1133">Transmembrane helix</keyword>
<keyword evidence="1" id="KW-0472">Membrane</keyword>
<dbReference type="EMBL" id="CAWYQH010000090">
    <property type="protein sequence ID" value="CAK8682309.1"/>
    <property type="molecule type" value="Genomic_DNA"/>
</dbReference>
<organism evidence="2 3">
    <name type="scientific">Clavelina lepadiformis</name>
    <name type="common">Light-bulb sea squirt</name>
    <name type="synonym">Ascidia lepadiformis</name>
    <dbReference type="NCBI Taxonomy" id="159417"/>
    <lineage>
        <taxon>Eukaryota</taxon>
        <taxon>Metazoa</taxon>
        <taxon>Chordata</taxon>
        <taxon>Tunicata</taxon>
        <taxon>Ascidiacea</taxon>
        <taxon>Aplousobranchia</taxon>
        <taxon>Clavelinidae</taxon>
        <taxon>Clavelina</taxon>
    </lineage>
</organism>
<feature type="transmembrane region" description="Helical" evidence="1">
    <location>
        <begin position="46"/>
        <end position="66"/>
    </location>
</feature>
<reference evidence="2 3" key="1">
    <citation type="submission" date="2024-02" db="EMBL/GenBank/DDBJ databases">
        <authorList>
            <person name="Daric V."/>
            <person name="Darras S."/>
        </authorList>
    </citation>
    <scope>NUCLEOTIDE SEQUENCE [LARGE SCALE GENOMIC DNA]</scope>
</reference>
<accession>A0ABP0FUW6</accession>
<keyword evidence="3" id="KW-1185">Reference proteome</keyword>
<evidence type="ECO:0000313" key="3">
    <source>
        <dbReference type="Proteomes" id="UP001642483"/>
    </source>
</evidence>
<sequence length="102" mass="11492">MADAIQNLSPVTTFTVTTDAFATDIGTTYETTTNYDDASNHEGKGATIFLICLVVIIFLFGFGCWFHKQCSFHRQRNRRRNEDRDIPLDVIQLSSSNEVGIL</sequence>
<dbReference type="Proteomes" id="UP001642483">
    <property type="component" value="Unassembled WGS sequence"/>
</dbReference>
<proteinExistence type="predicted"/>